<dbReference type="KEGG" id="dpl:KGM_205037"/>
<evidence type="ECO:0000313" key="2">
    <source>
        <dbReference type="EMBL" id="OWR51308.1"/>
    </source>
</evidence>
<name>A0A212FC59_DANPL</name>
<sequence length="246" mass="29487">MSPYNIVPGIRFVKVTEKQTLDFDECFGKIDESREACLRRYKNPEVSRFQADSDSGEDMDRSFHGYNNFSHDYVDINDLLRTDKKLVPVPKKDKNKKSYNFKVLKPNKFDRFTYDLTKFRRDNRKRKYKSDDSESSGSSEESSLENVNRGRIAKNKRFQIVDKSNSDSSESLEEIKQRKRKKKSKISKDGMMYMQSPSRLYELRRRLPNFFPKRYHWDEDDIKDLRNYWFSGPQGKYWGQYKTPYS</sequence>
<dbReference type="InParanoid" id="A0A212FC59"/>
<keyword evidence="3" id="KW-1185">Reference proteome</keyword>
<dbReference type="Proteomes" id="UP000007151">
    <property type="component" value="Unassembled WGS sequence"/>
</dbReference>
<dbReference type="AlphaFoldDB" id="A0A212FC59"/>
<comment type="caution">
    <text evidence="2">The sequence shown here is derived from an EMBL/GenBank/DDBJ whole genome shotgun (WGS) entry which is preliminary data.</text>
</comment>
<protein>
    <submittedName>
        <fullName evidence="2">Seminal fluid protein HACP008</fullName>
    </submittedName>
</protein>
<accession>A0A212FC59</accession>
<dbReference type="EMBL" id="AGBW02009226">
    <property type="protein sequence ID" value="OWR51308.1"/>
    <property type="molecule type" value="Genomic_DNA"/>
</dbReference>
<feature type="region of interest" description="Disordered" evidence="1">
    <location>
        <begin position="123"/>
        <end position="189"/>
    </location>
</feature>
<gene>
    <name evidence="2" type="ORF">KGM_205037</name>
</gene>
<dbReference type="eggNOG" id="ENOG502TCNZ">
    <property type="taxonomic scope" value="Eukaryota"/>
</dbReference>
<organism evidence="2 3">
    <name type="scientific">Danaus plexippus plexippus</name>
    <dbReference type="NCBI Taxonomy" id="278856"/>
    <lineage>
        <taxon>Eukaryota</taxon>
        <taxon>Metazoa</taxon>
        <taxon>Ecdysozoa</taxon>
        <taxon>Arthropoda</taxon>
        <taxon>Hexapoda</taxon>
        <taxon>Insecta</taxon>
        <taxon>Pterygota</taxon>
        <taxon>Neoptera</taxon>
        <taxon>Endopterygota</taxon>
        <taxon>Lepidoptera</taxon>
        <taxon>Glossata</taxon>
        <taxon>Ditrysia</taxon>
        <taxon>Papilionoidea</taxon>
        <taxon>Nymphalidae</taxon>
        <taxon>Danainae</taxon>
        <taxon>Danaini</taxon>
        <taxon>Danaina</taxon>
        <taxon>Danaus</taxon>
        <taxon>Danaus</taxon>
    </lineage>
</organism>
<evidence type="ECO:0000256" key="1">
    <source>
        <dbReference type="SAM" id="MobiDB-lite"/>
    </source>
</evidence>
<reference evidence="2 3" key="1">
    <citation type="journal article" date="2011" name="Cell">
        <title>The monarch butterfly genome yields insights into long-distance migration.</title>
        <authorList>
            <person name="Zhan S."/>
            <person name="Merlin C."/>
            <person name="Boore J.L."/>
            <person name="Reppert S.M."/>
        </authorList>
    </citation>
    <scope>NUCLEOTIDE SEQUENCE [LARGE SCALE GENOMIC DNA]</scope>
    <source>
        <strain evidence="2">F-2</strain>
    </source>
</reference>
<proteinExistence type="predicted"/>
<evidence type="ECO:0000313" key="3">
    <source>
        <dbReference type="Proteomes" id="UP000007151"/>
    </source>
</evidence>